<dbReference type="InterPro" id="IPR013655">
    <property type="entry name" value="PAS_fold_3"/>
</dbReference>
<evidence type="ECO:0000256" key="3">
    <source>
        <dbReference type="ARBA" id="ARBA00022741"/>
    </source>
</evidence>
<dbReference type="CDD" id="cd00082">
    <property type="entry name" value="HisKA"/>
    <property type="match status" value="1"/>
</dbReference>
<dbReference type="SUPFAM" id="SSF55874">
    <property type="entry name" value="ATPase domain of HSP90 chaperone/DNA topoisomerase II/histidine kinase"/>
    <property type="match status" value="1"/>
</dbReference>
<dbReference type="InterPro" id="IPR036890">
    <property type="entry name" value="HATPase_C_sf"/>
</dbReference>
<dbReference type="SMART" id="SM00091">
    <property type="entry name" value="PAS"/>
    <property type="match status" value="1"/>
</dbReference>
<keyword evidence="7" id="KW-0812">Transmembrane</keyword>
<dbReference type="Gene3D" id="1.10.287.130">
    <property type="match status" value="1"/>
</dbReference>
<dbReference type="Pfam" id="PF00512">
    <property type="entry name" value="HisKA"/>
    <property type="match status" value="1"/>
</dbReference>
<name>A0A1W1E7H3_9ZZZZ</name>
<dbReference type="PROSITE" id="PS50113">
    <property type="entry name" value="PAC"/>
    <property type="match status" value="1"/>
</dbReference>
<evidence type="ECO:0000313" key="11">
    <source>
        <dbReference type="EMBL" id="SFV89905.1"/>
    </source>
</evidence>
<reference evidence="11" key="1">
    <citation type="submission" date="2016-10" db="EMBL/GenBank/DDBJ databases">
        <authorList>
            <person name="de Groot N.N."/>
        </authorList>
    </citation>
    <scope>NUCLEOTIDE SEQUENCE</scope>
</reference>
<keyword evidence="4" id="KW-0418">Kinase</keyword>
<keyword evidence="6" id="KW-0902">Two-component regulatory system</keyword>
<dbReference type="InterPro" id="IPR003661">
    <property type="entry name" value="HisK_dim/P_dom"/>
</dbReference>
<keyword evidence="7" id="KW-1133">Transmembrane helix</keyword>
<keyword evidence="2" id="KW-0808">Transferase</keyword>
<feature type="domain" description="Histidine kinase" evidence="8">
    <location>
        <begin position="325"/>
        <end position="533"/>
    </location>
</feature>
<dbReference type="Pfam" id="PF08376">
    <property type="entry name" value="NIT"/>
    <property type="match status" value="1"/>
</dbReference>
<keyword evidence="3" id="KW-0547">Nucleotide-binding</keyword>
<dbReference type="InterPro" id="IPR013587">
    <property type="entry name" value="Nitrate/nitrite_sensing"/>
</dbReference>
<dbReference type="InterPro" id="IPR000700">
    <property type="entry name" value="PAS-assoc_C"/>
</dbReference>
<sequence>MSNDFYHPTITKDILAYSNLLYMTEYRGKERANGLLIIGQSNPDSLVLKHFAQNIAVAKEHEELFLQYADTKTVYSYKKLLHSSEILQIETIEAEIFQHNHTHYADQKAWFEIMSKIINRLDEMGNQIQTDLKASIVKLYNQSQKRFNLVLFLSFLTLLVVAGAVYIFTAMVKEEKRKHLISQKYIISSMTDLKGNIIDVSQAFCDISGYTREELIGKPHNIVRHPETPREVFKELWSNLKKGKSWSGKVKNRTKDGGFYWVYANVEPFYDASGNITSYISTRIDITKQELLSQKFDKERRKRIETEAMMAQQSRLAQMGEMLSMIAHQWRQPLAAISSTSSTIYFKSQQPECDREQIASLAKKIIEFTQHLTATIEDFRNFFKPDKTKMLTDFQKITQRVINIIESSLTNRNINLQVEIEEIVSFESFENELMQVVLNLLKNAEDALIDNNVKDPRIMIRINGRTIQVCDNAGGIDKSIIDKIYDPYFSTKMQKDGTGLGLYMSKMIIERNCEGKLYHENKNGGACFTVTIF</sequence>
<dbReference type="PANTHER" id="PTHR43065">
    <property type="entry name" value="SENSOR HISTIDINE KINASE"/>
    <property type="match status" value="1"/>
</dbReference>
<dbReference type="SUPFAM" id="SSF47384">
    <property type="entry name" value="Homodimeric domain of signal transducing histidine kinase"/>
    <property type="match status" value="1"/>
</dbReference>
<dbReference type="GO" id="GO:0000155">
    <property type="term" value="F:phosphorelay sensor kinase activity"/>
    <property type="evidence" value="ECO:0007669"/>
    <property type="project" value="InterPro"/>
</dbReference>
<keyword evidence="7" id="KW-0472">Membrane</keyword>
<feature type="transmembrane region" description="Helical" evidence="7">
    <location>
        <begin position="147"/>
        <end position="168"/>
    </location>
</feature>
<feature type="domain" description="PAS" evidence="9">
    <location>
        <begin position="190"/>
        <end position="243"/>
    </location>
</feature>
<dbReference type="Gene3D" id="3.30.450.20">
    <property type="entry name" value="PAS domain"/>
    <property type="match status" value="1"/>
</dbReference>
<evidence type="ECO:0000259" key="8">
    <source>
        <dbReference type="PROSITE" id="PS50109"/>
    </source>
</evidence>
<dbReference type="InterPro" id="IPR005467">
    <property type="entry name" value="His_kinase_dom"/>
</dbReference>
<gene>
    <name evidence="11" type="ORF">MNB_SV-4-53</name>
</gene>
<organism evidence="11">
    <name type="scientific">hydrothermal vent metagenome</name>
    <dbReference type="NCBI Taxonomy" id="652676"/>
    <lineage>
        <taxon>unclassified sequences</taxon>
        <taxon>metagenomes</taxon>
        <taxon>ecological metagenomes</taxon>
    </lineage>
</organism>
<dbReference type="InterPro" id="IPR003594">
    <property type="entry name" value="HATPase_dom"/>
</dbReference>
<evidence type="ECO:0000256" key="4">
    <source>
        <dbReference type="ARBA" id="ARBA00022777"/>
    </source>
</evidence>
<dbReference type="CDD" id="cd00130">
    <property type="entry name" value="PAS"/>
    <property type="match status" value="1"/>
</dbReference>
<evidence type="ECO:0000256" key="7">
    <source>
        <dbReference type="SAM" id="Phobius"/>
    </source>
</evidence>
<keyword evidence="1" id="KW-0597">Phosphoprotein</keyword>
<dbReference type="SMART" id="SM00086">
    <property type="entry name" value="PAC"/>
    <property type="match status" value="1"/>
</dbReference>
<evidence type="ECO:0000259" key="10">
    <source>
        <dbReference type="PROSITE" id="PS50113"/>
    </source>
</evidence>
<dbReference type="SUPFAM" id="SSF55785">
    <property type="entry name" value="PYP-like sensor domain (PAS domain)"/>
    <property type="match status" value="1"/>
</dbReference>
<dbReference type="PANTHER" id="PTHR43065:SF10">
    <property type="entry name" value="PEROXIDE STRESS-ACTIVATED HISTIDINE KINASE MAK3"/>
    <property type="match status" value="1"/>
</dbReference>
<protein>
    <submittedName>
        <fullName evidence="11">Methyl-accepting chemotaxis protein</fullName>
    </submittedName>
</protein>
<dbReference type="AlphaFoldDB" id="A0A1W1E7H3"/>
<dbReference type="Pfam" id="PF02518">
    <property type="entry name" value="HATPase_c"/>
    <property type="match status" value="1"/>
</dbReference>
<dbReference type="InterPro" id="IPR035965">
    <property type="entry name" value="PAS-like_dom_sf"/>
</dbReference>
<dbReference type="SMART" id="SM00387">
    <property type="entry name" value="HATPase_c"/>
    <property type="match status" value="1"/>
</dbReference>
<proteinExistence type="predicted"/>
<keyword evidence="5" id="KW-0067">ATP-binding</keyword>
<dbReference type="EMBL" id="FPIB01000005">
    <property type="protein sequence ID" value="SFV89905.1"/>
    <property type="molecule type" value="Genomic_DNA"/>
</dbReference>
<evidence type="ECO:0000259" key="9">
    <source>
        <dbReference type="PROSITE" id="PS50112"/>
    </source>
</evidence>
<dbReference type="PROSITE" id="PS50109">
    <property type="entry name" value="HIS_KIN"/>
    <property type="match status" value="1"/>
</dbReference>
<dbReference type="InterPro" id="IPR001610">
    <property type="entry name" value="PAC"/>
</dbReference>
<feature type="domain" description="PAC" evidence="10">
    <location>
        <begin position="244"/>
        <end position="298"/>
    </location>
</feature>
<dbReference type="NCBIfam" id="TIGR00229">
    <property type="entry name" value="sensory_box"/>
    <property type="match status" value="1"/>
</dbReference>
<dbReference type="SMART" id="SM00388">
    <property type="entry name" value="HisKA"/>
    <property type="match status" value="1"/>
</dbReference>
<accession>A0A1W1E7H3</accession>
<dbReference type="PROSITE" id="PS50112">
    <property type="entry name" value="PAS"/>
    <property type="match status" value="1"/>
</dbReference>
<evidence type="ECO:0000256" key="5">
    <source>
        <dbReference type="ARBA" id="ARBA00022840"/>
    </source>
</evidence>
<dbReference type="InterPro" id="IPR036097">
    <property type="entry name" value="HisK_dim/P_sf"/>
</dbReference>
<dbReference type="Pfam" id="PF08447">
    <property type="entry name" value="PAS_3"/>
    <property type="match status" value="1"/>
</dbReference>
<dbReference type="Gene3D" id="3.30.565.10">
    <property type="entry name" value="Histidine kinase-like ATPase, C-terminal domain"/>
    <property type="match status" value="1"/>
</dbReference>
<evidence type="ECO:0000256" key="2">
    <source>
        <dbReference type="ARBA" id="ARBA00022679"/>
    </source>
</evidence>
<evidence type="ECO:0000256" key="1">
    <source>
        <dbReference type="ARBA" id="ARBA00022553"/>
    </source>
</evidence>
<dbReference type="InterPro" id="IPR000014">
    <property type="entry name" value="PAS"/>
</dbReference>
<evidence type="ECO:0000256" key="6">
    <source>
        <dbReference type="ARBA" id="ARBA00023012"/>
    </source>
</evidence>
<dbReference type="GO" id="GO:0005524">
    <property type="term" value="F:ATP binding"/>
    <property type="evidence" value="ECO:0007669"/>
    <property type="project" value="UniProtKB-KW"/>
</dbReference>